<gene>
    <name evidence="2" type="ORF">AVEN_93511_1</name>
</gene>
<dbReference type="GO" id="GO:0004523">
    <property type="term" value="F:RNA-DNA hybrid ribonuclease activity"/>
    <property type="evidence" value="ECO:0007669"/>
    <property type="project" value="InterPro"/>
</dbReference>
<accession>A0A4Y2APR7</accession>
<dbReference type="AlphaFoldDB" id="A0A4Y2APR7"/>
<dbReference type="Gene3D" id="3.30.420.10">
    <property type="entry name" value="Ribonuclease H-like superfamily/Ribonuclease H"/>
    <property type="match status" value="1"/>
</dbReference>
<dbReference type="InterPro" id="IPR002156">
    <property type="entry name" value="RNaseH_domain"/>
</dbReference>
<feature type="domain" description="RNase H type-1" evidence="1">
    <location>
        <begin position="1"/>
        <end position="80"/>
    </location>
</feature>
<organism evidence="2 3">
    <name type="scientific">Araneus ventricosus</name>
    <name type="common">Orbweaver spider</name>
    <name type="synonym">Epeira ventricosa</name>
    <dbReference type="NCBI Taxonomy" id="182803"/>
    <lineage>
        <taxon>Eukaryota</taxon>
        <taxon>Metazoa</taxon>
        <taxon>Ecdysozoa</taxon>
        <taxon>Arthropoda</taxon>
        <taxon>Chelicerata</taxon>
        <taxon>Arachnida</taxon>
        <taxon>Araneae</taxon>
        <taxon>Araneomorphae</taxon>
        <taxon>Entelegynae</taxon>
        <taxon>Araneoidea</taxon>
        <taxon>Araneidae</taxon>
        <taxon>Araneus</taxon>
    </lineage>
</organism>
<evidence type="ECO:0000313" key="2">
    <source>
        <dbReference type="EMBL" id="GBL81740.1"/>
    </source>
</evidence>
<keyword evidence="3" id="KW-1185">Reference proteome</keyword>
<dbReference type="Pfam" id="PF00075">
    <property type="entry name" value="RNase_H"/>
    <property type="match status" value="1"/>
</dbReference>
<evidence type="ECO:0000259" key="1">
    <source>
        <dbReference type="PROSITE" id="PS50879"/>
    </source>
</evidence>
<comment type="caution">
    <text evidence="2">The sequence shown here is derived from an EMBL/GenBank/DDBJ whole genome shotgun (WGS) entry which is preliminary data.</text>
</comment>
<evidence type="ECO:0000313" key="3">
    <source>
        <dbReference type="Proteomes" id="UP000499080"/>
    </source>
</evidence>
<dbReference type="InterPro" id="IPR036397">
    <property type="entry name" value="RNaseH_sf"/>
</dbReference>
<sequence>MLALKAAIEWDNPANEEINIWSDRESILQALKFLYVKSKIIQEPQMTLLRNGRIRLGWVKAHTGIKGNGIADTLAKEATTDGTPAAKLPKETTTTALPLALEI</sequence>
<dbReference type="GO" id="GO:0003676">
    <property type="term" value="F:nucleic acid binding"/>
    <property type="evidence" value="ECO:0007669"/>
    <property type="project" value="InterPro"/>
</dbReference>
<dbReference type="SUPFAM" id="SSF53098">
    <property type="entry name" value="Ribonuclease H-like"/>
    <property type="match status" value="1"/>
</dbReference>
<dbReference type="Proteomes" id="UP000499080">
    <property type="component" value="Unassembled WGS sequence"/>
</dbReference>
<proteinExistence type="predicted"/>
<dbReference type="OrthoDB" id="6437659at2759"/>
<dbReference type="InterPro" id="IPR012337">
    <property type="entry name" value="RNaseH-like_sf"/>
</dbReference>
<dbReference type="PROSITE" id="PS50879">
    <property type="entry name" value="RNASE_H_1"/>
    <property type="match status" value="1"/>
</dbReference>
<protein>
    <recommendedName>
        <fullName evidence="1">RNase H type-1 domain-containing protein</fullName>
    </recommendedName>
</protein>
<reference evidence="2 3" key="1">
    <citation type="journal article" date="2019" name="Sci. Rep.">
        <title>Orb-weaving spider Araneus ventricosus genome elucidates the spidroin gene catalogue.</title>
        <authorList>
            <person name="Kono N."/>
            <person name="Nakamura H."/>
            <person name="Ohtoshi R."/>
            <person name="Moran D.A.P."/>
            <person name="Shinohara A."/>
            <person name="Yoshida Y."/>
            <person name="Fujiwara M."/>
            <person name="Mori M."/>
            <person name="Tomita M."/>
            <person name="Arakawa K."/>
        </authorList>
    </citation>
    <scope>NUCLEOTIDE SEQUENCE [LARGE SCALE GENOMIC DNA]</scope>
</reference>
<dbReference type="EMBL" id="BGPR01000026">
    <property type="protein sequence ID" value="GBL81740.1"/>
    <property type="molecule type" value="Genomic_DNA"/>
</dbReference>
<name>A0A4Y2APR7_ARAVE</name>